<gene>
    <name evidence="1" type="ORF">M413DRAFT_291189</name>
</gene>
<proteinExistence type="predicted"/>
<protein>
    <submittedName>
        <fullName evidence="1">Uncharacterized protein</fullName>
    </submittedName>
</protein>
<dbReference type="HOGENOM" id="CLU_2073448_0_0_1"/>
<evidence type="ECO:0000313" key="2">
    <source>
        <dbReference type="Proteomes" id="UP000053424"/>
    </source>
</evidence>
<sequence>MRSAKETETFMDRCFSASYNPTLMQKLFAIVLPDFDFRSGIYEFQGRPRLVSPLSVLNKFCRFIPQNPPAIWSTIRGLGRTFAVYAVQKQHVASIPAFLFLSWKPLPGFSNLQSFPYP</sequence>
<organism evidence="1 2">
    <name type="scientific">Hebeloma cylindrosporum</name>
    <dbReference type="NCBI Taxonomy" id="76867"/>
    <lineage>
        <taxon>Eukaryota</taxon>
        <taxon>Fungi</taxon>
        <taxon>Dikarya</taxon>
        <taxon>Basidiomycota</taxon>
        <taxon>Agaricomycotina</taxon>
        <taxon>Agaricomycetes</taxon>
        <taxon>Agaricomycetidae</taxon>
        <taxon>Agaricales</taxon>
        <taxon>Agaricineae</taxon>
        <taxon>Hymenogastraceae</taxon>
        <taxon>Hebeloma</taxon>
    </lineage>
</organism>
<accession>A0A0C3BHW1</accession>
<reference evidence="1 2" key="1">
    <citation type="submission" date="2014-04" db="EMBL/GenBank/DDBJ databases">
        <authorList>
            <consortium name="DOE Joint Genome Institute"/>
            <person name="Kuo A."/>
            <person name="Gay G."/>
            <person name="Dore J."/>
            <person name="Kohler A."/>
            <person name="Nagy L.G."/>
            <person name="Floudas D."/>
            <person name="Copeland A."/>
            <person name="Barry K.W."/>
            <person name="Cichocki N."/>
            <person name="Veneault-Fourrey C."/>
            <person name="LaButti K."/>
            <person name="Lindquist E.A."/>
            <person name="Lipzen A."/>
            <person name="Lundell T."/>
            <person name="Morin E."/>
            <person name="Murat C."/>
            <person name="Sun H."/>
            <person name="Tunlid A."/>
            <person name="Henrissat B."/>
            <person name="Grigoriev I.V."/>
            <person name="Hibbett D.S."/>
            <person name="Martin F."/>
            <person name="Nordberg H.P."/>
            <person name="Cantor M.N."/>
            <person name="Hua S.X."/>
        </authorList>
    </citation>
    <scope>NUCLEOTIDE SEQUENCE [LARGE SCALE GENOMIC DNA]</scope>
    <source>
        <strain evidence="2">h7</strain>
    </source>
</reference>
<reference evidence="2" key="2">
    <citation type="submission" date="2015-01" db="EMBL/GenBank/DDBJ databases">
        <title>Evolutionary Origins and Diversification of the Mycorrhizal Mutualists.</title>
        <authorList>
            <consortium name="DOE Joint Genome Institute"/>
            <consortium name="Mycorrhizal Genomics Consortium"/>
            <person name="Kohler A."/>
            <person name="Kuo A."/>
            <person name="Nagy L.G."/>
            <person name="Floudas D."/>
            <person name="Copeland A."/>
            <person name="Barry K.W."/>
            <person name="Cichocki N."/>
            <person name="Veneault-Fourrey C."/>
            <person name="LaButti K."/>
            <person name="Lindquist E.A."/>
            <person name="Lipzen A."/>
            <person name="Lundell T."/>
            <person name="Morin E."/>
            <person name="Murat C."/>
            <person name="Riley R."/>
            <person name="Ohm R."/>
            <person name="Sun H."/>
            <person name="Tunlid A."/>
            <person name="Henrissat B."/>
            <person name="Grigoriev I.V."/>
            <person name="Hibbett D.S."/>
            <person name="Martin F."/>
        </authorList>
    </citation>
    <scope>NUCLEOTIDE SEQUENCE [LARGE SCALE GENOMIC DNA]</scope>
    <source>
        <strain evidence="2">h7</strain>
    </source>
</reference>
<name>A0A0C3BHW1_HEBCY</name>
<dbReference type="AlphaFoldDB" id="A0A0C3BHW1"/>
<keyword evidence="2" id="KW-1185">Reference proteome</keyword>
<dbReference type="Proteomes" id="UP000053424">
    <property type="component" value="Unassembled WGS sequence"/>
</dbReference>
<dbReference type="EMBL" id="KN831806">
    <property type="protein sequence ID" value="KIM36310.1"/>
    <property type="molecule type" value="Genomic_DNA"/>
</dbReference>
<evidence type="ECO:0000313" key="1">
    <source>
        <dbReference type="EMBL" id="KIM36310.1"/>
    </source>
</evidence>